<keyword evidence="1" id="KW-0472">Membrane</keyword>
<organism evidence="3">
    <name type="scientific">mine drainage metagenome</name>
    <dbReference type="NCBI Taxonomy" id="410659"/>
    <lineage>
        <taxon>unclassified sequences</taxon>
        <taxon>metagenomes</taxon>
        <taxon>ecological metagenomes</taxon>
    </lineage>
</organism>
<accession>E6PU32</accession>
<dbReference type="AlphaFoldDB" id="E6PU32"/>
<keyword evidence="1" id="KW-1133">Transmembrane helix</keyword>
<keyword evidence="1" id="KW-0812">Transmembrane</keyword>
<feature type="transmembrane region" description="Helical" evidence="1">
    <location>
        <begin position="129"/>
        <end position="147"/>
    </location>
</feature>
<evidence type="ECO:0000259" key="2">
    <source>
        <dbReference type="Pfam" id="PF05425"/>
    </source>
</evidence>
<gene>
    <name evidence="3" type="ORF">CARN2_3917</name>
</gene>
<name>E6PU32_9ZZZZ</name>
<dbReference type="Pfam" id="PF05425">
    <property type="entry name" value="CopD"/>
    <property type="match status" value="1"/>
</dbReference>
<sequence>MNGLLIFVHLVGAMVWMGGMAFVLFSLRPAAFAELEPPLRPRIMFASLRRFFPLVWGSIALLLASGLWLMLQAGFAHAPPAWHAMFGIGLVMMALFGHIYFAPFKRARRAAAEQDWSRVAQSLQQIHKLVAINFTLGWIAIALVTLWR</sequence>
<proteinExistence type="predicted"/>
<reference evidence="3" key="1">
    <citation type="submission" date="2009-10" db="EMBL/GenBank/DDBJ databases">
        <title>Diversity of trophic interactions inside an arsenic-rich microbial ecosystem.</title>
        <authorList>
            <person name="Bertin P.N."/>
            <person name="Heinrich-Salmeron A."/>
            <person name="Pelletier E."/>
            <person name="Goulhen-Chollet F."/>
            <person name="Arsene-Ploetze F."/>
            <person name="Gallien S."/>
            <person name="Calteau A."/>
            <person name="Vallenet D."/>
            <person name="Casiot C."/>
            <person name="Chane-Woon-Ming B."/>
            <person name="Giloteaux L."/>
            <person name="Barakat M."/>
            <person name="Bonnefoy V."/>
            <person name="Bruneel O."/>
            <person name="Chandler M."/>
            <person name="Cleiss J."/>
            <person name="Duran R."/>
            <person name="Elbaz-Poulichet F."/>
            <person name="Fonknechten N."/>
            <person name="Lauga B."/>
            <person name="Mornico D."/>
            <person name="Ortet P."/>
            <person name="Schaeffer C."/>
            <person name="Siguier P."/>
            <person name="Alexander Thil Smith A."/>
            <person name="Van Dorsselaer A."/>
            <person name="Weissenbach J."/>
            <person name="Medigue C."/>
            <person name="Le Paslier D."/>
        </authorList>
    </citation>
    <scope>NUCLEOTIDE SEQUENCE</scope>
</reference>
<protein>
    <submittedName>
        <fullName evidence="3">Putative copper export protein</fullName>
    </submittedName>
</protein>
<dbReference type="EMBL" id="CABM01000053">
    <property type="protein sequence ID" value="CBH98439.1"/>
    <property type="molecule type" value="Genomic_DNA"/>
</dbReference>
<feature type="transmembrane region" description="Helical" evidence="1">
    <location>
        <begin position="6"/>
        <end position="27"/>
    </location>
</feature>
<feature type="transmembrane region" description="Helical" evidence="1">
    <location>
        <begin position="81"/>
        <end position="101"/>
    </location>
</feature>
<feature type="domain" description="Copper resistance protein D" evidence="2">
    <location>
        <begin position="47"/>
        <end position="147"/>
    </location>
</feature>
<evidence type="ECO:0000256" key="1">
    <source>
        <dbReference type="SAM" id="Phobius"/>
    </source>
</evidence>
<dbReference type="InterPro" id="IPR008457">
    <property type="entry name" value="Cu-R_CopD_dom"/>
</dbReference>
<comment type="caution">
    <text evidence="3">The sequence shown here is derived from an EMBL/GenBank/DDBJ whole genome shotgun (WGS) entry which is preliminary data.</text>
</comment>
<evidence type="ECO:0000313" key="3">
    <source>
        <dbReference type="EMBL" id="CBH98439.1"/>
    </source>
</evidence>
<dbReference type="GO" id="GO:0016020">
    <property type="term" value="C:membrane"/>
    <property type="evidence" value="ECO:0007669"/>
    <property type="project" value="InterPro"/>
</dbReference>
<feature type="transmembrane region" description="Helical" evidence="1">
    <location>
        <begin position="48"/>
        <end position="69"/>
    </location>
</feature>